<evidence type="ECO:0000256" key="1">
    <source>
        <dbReference type="SAM" id="MobiDB-lite"/>
    </source>
</evidence>
<gene>
    <name evidence="2" type="ORF">CCAM_LOCUS8243</name>
</gene>
<proteinExistence type="predicted"/>
<evidence type="ECO:0000313" key="3">
    <source>
        <dbReference type="Proteomes" id="UP000595140"/>
    </source>
</evidence>
<accession>A0A484KTJ8</accession>
<protein>
    <submittedName>
        <fullName evidence="2">Uncharacterized protein</fullName>
    </submittedName>
</protein>
<organism evidence="2 3">
    <name type="scientific">Cuscuta campestris</name>
    <dbReference type="NCBI Taxonomy" id="132261"/>
    <lineage>
        <taxon>Eukaryota</taxon>
        <taxon>Viridiplantae</taxon>
        <taxon>Streptophyta</taxon>
        <taxon>Embryophyta</taxon>
        <taxon>Tracheophyta</taxon>
        <taxon>Spermatophyta</taxon>
        <taxon>Magnoliopsida</taxon>
        <taxon>eudicotyledons</taxon>
        <taxon>Gunneridae</taxon>
        <taxon>Pentapetalae</taxon>
        <taxon>asterids</taxon>
        <taxon>lamiids</taxon>
        <taxon>Solanales</taxon>
        <taxon>Convolvulaceae</taxon>
        <taxon>Cuscuteae</taxon>
        <taxon>Cuscuta</taxon>
        <taxon>Cuscuta subgen. Grammica</taxon>
        <taxon>Cuscuta sect. Cleistogrammica</taxon>
    </lineage>
</organism>
<dbReference type="AlphaFoldDB" id="A0A484KTJ8"/>
<dbReference type="EMBL" id="OOIL02000559">
    <property type="protein sequence ID" value="VFQ66467.1"/>
    <property type="molecule type" value="Genomic_DNA"/>
</dbReference>
<feature type="compositionally biased region" description="Gly residues" evidence="1">
    <location>
        <begin position="96"/>
        <end position="105"/>
    </location>
</feature>
<evidence type="ECO:0000313" key="2">
    <source>
        <dbReference type="EMBL" id="VFQ66467.1"/>
    </source>
</evidence>
<dbReference type="Proteomes" id="UP000595140">
    <property type="component" value="Unassembled WGS sequence"/>
</dbReference>
<name>A0A484KTJ8_9ASTE</name>
<sequence length="105" mass="10342">MAVGETGEVERQPPDPVGGGVRAENAVQEHEGLEGDDPAPGLLQTGRNGPQDGAEIGAGREADPVAHLIDAALVDGEFVVGGGSDDGGLDFRAAEGGSGGKAGQQ</sequence>
<reference evidence="2 3" key="1">
    <citation type="submission" date="2018-04" db="EMBL/GenBank/DDBJ databases">
        <authorList>
            <person name="Vogel A."/>
        </authorList>
    </citation>
    <scope>NUCLEOTIDE SEQUENCE [LARGE SCALE GENOMIC DNA]</scope>
</reference>
<keyword evidence="3" id="KW-1185">Reference proteome</keyword>
<feature type="region of interest" description="Disordered" evidence="1">
    <location>
        <begin position="80"/>
        <end position="105"/>
    </location>
</feature>
<feature type="region of interest" description="Disordered" evidence="1">
    <location>
        <begin position="1"/>
        <end position="61"/>
    </location>
</feature>